<dbReference type="PROSITE" id="PS00108">
    <property type="entry name" value="PROTEIN_KINASE_ST"/>
    <property type="match status" value="1"/>
</dbReference>
<dbReference type="Gene3D" id="3.30.10.20">
    <property type="match status" value="3"/>
</dbReference>
<feature type="domain" description="PASTA" evidence="13">
    <location>
        <begin position="499"/>
        <end position="562"/>
    </location>
</feature>
<dbReference type="PROSITE" id="PS51178">
    <property type="entry name" value="PASTA"/>
    <property type="match status" value="3"/>
</dbReference>
<dbReference type="Pfam" id="PF00069">
    <property type="entry name" value="Pkinase"/>
    <property type="match status" value="1"/>
</dbReference>
<keyword evidence="4 9" id="KW-0547">Nucleotide-binding</keyword>
<dbReference type="EC" id="2.7.11.1" evidence="1"/>
<keyword evidence="3" id="KW-0808">Transferase</keyword>
<organism evidence="14 15">
    <name type="scientific">Alkalihalobacterium chitinilyticum</name>
    <dbReference type="NCBI Taxonomy" id="2980103"/>
    <lineage>
        <taxon>Bacteria</taxon>
        <taxon>Bacillati</taxon>
        <taxon>Bacillota</taxon>
        <taxon>Bacilli</taxon>
        <taxon>Bacillales</taxon>
        <taxon>Bacillaceae</taxon>
        <taxon>Alkalihalobacterium</taxon>
    </lineage>
</organism>
<evidence type="ECO:0000256" key="3">
    <source>
        <dbReference type="ARBA" id="ARBA00022679"/>
    </source>
</evidence>
<accession>A0ABT5VC55</accession>
<evidence type="ECO:0000256" key="1">
    <source>
        <dbReference type="ARBA" id="ARBA00012513"/>
    </source>
</evidence>
<evidence type="ECO:0000259" key="13">
    <source>
        <dbReference type="PROSITE" id="PS51178"/>
    </source>
</evidence>
<dbReference type="PANTHER" id="PTHR43289:SF34">
    <property type="entry name" value="SERINE_THREONINE-PROTEIN KINASE YBDM-RELATED"/>
    <property type="match status" value="1"/>
</dbReference>
<dbReference type="GO" id="GO:0016301">
    <property type="term" value="F:kinase activity"/>
    <property type="evidence" value="ECO:0007669"/>
    <property type="project" value="UniProtKB-KW"/>
</dbReference>
<dbReference type="PANTHER" id="PTHR43289">
    <property type="entry name" value="MITOGEN-ACTIVATED PROTEIN KINASE KINASE KINASE 20-RELATED"/>
    <property type="match status" value="1"/>
</dbReference>
<dbReference type="InterPro" id="IPR017441">
    <property type="entry name" value="Protein_kinase_ATP_BS"/>
</dbReference>
<dbReference type="InterPro" id="IPR011009">
    <property type="entry name" value="Kinase-like_dom_sf"/>
</dbReference>
<dbReference type="SMART" id="SM00220">
    <property type="entry name" value="S_TKc"/>
    <property type="match status" value="1"/>
</dbReference>
<evidence type="ECO:0000313" key="14">
    <source>
        <dbReference type="EMBL" id="MDE5413015.1"/>
    </source>
</evidence>
<name>A0ABT5VC55_9BACI</name>
<evidence type="ECO:0000256" key="8">
    <source>
        <dbReference type="ARBA" id="ARBA00048679"/>
    </source>
</evidence>
<comment type="catalytic activity">
    <reaction evidence="7">
        <text>L-threonyl-[protein] + ATP = O-phospho-L-threonyl-[protein] + ADP + H(+)</text>
        <dbReference type="Rhea" id="RHEA:46608"/>
        <dbReference type="Rhea" id="RHEA-COMP:11060"/>
        <dbReference type="Rhea" id="RHEA-COMP:11605"/>
        <dbReference type="ChEBI" id="CHEBI:15378"/>
        <dbReference type="ChEBI" id="CHEBI:30013"/>
        <dbReference type="ChEBI" id="CHEBI:30616"/>
        <dbReference type="ChEBI" id="CHEBI:61977"/>
        <dbReference type="ChEBI" id="CHEBI:456216"/>
        <dbReference type="EC" id="2.7.11.1"/>
    </reaction>
</comment>
<dbReference type="NCBIfam" id="NF033483">
    <property type="entry name" value="PknB_PASTA_kin"/>
    <property type="match status" value="1"/>
</dbReference>
<dbReference type="CDD" id="cd14014">
    <property type="entry name" value="STKc_PknB_like"/>
    <property type="match status" value="1"/>
</dbReference>
<dbReference type="Proteomes" id="UP001148125">
    <property type="component" value="Unassembled WGS sequence"/>
</dbReference>
<dbReference type="InterPro" id="IPR005543">
    <property type="entry name" value="PASTA_dom"/>
</dbReference>
<dbReference type="InterPro" id="IPR000719">
    <property type="entry name" value="Prot_kinase_dom"/>
</dbReference>
<dbReference type="RefSeq" id="WP_275117636.1">
    <property type="nucleotide sequence ID" value="NZ_JAOTPO010000003.1"/>
</dbReference>
<feature type="domain" description="PASTA" evidence="13">
    <location>
        <begin position="364"/>
        <end position="430"/>
    </location>
</feature>
<dbReference type="SUPFAM" id="SSF56112">
    <property type="entry name" value="Protein kinase-like (PK-like)"/>
    <property type="match status" value="1"/>
</dbReference>
<dbReference type="SMART" id="SM00740">
    <property type="entry name" value="PASTA"/>
    <property type="match status" value="3"/>
</dbReference>
<evidence type="ECO:0000256" key="5">
    <source>
        <dbReference type="ARBA" id="ARBA00022777"/>
    </source>
</evidence>
<reference evidence="14" key="1">
    <citation type="submission" date="2024-05" db="EMBL/GenBank/DDBJ databases">
        <title>Alkalihalobacillus sp. strain MEB203 novel alkaliphilic bacterium from Lonar Lake, India.</title>
        <authorList>
            <person name="Joshi A."/>
            <person name="Thite S."/>
            <person name="Mengade P."/>
        </authorList>
    </citation>
    <scope>NUCLEOTIDE SEQUENCE</scope>
    <source>
        <strain evidence="14">MEB 203</strain>
    </source>
</reference>
<dbReference type="EMBL" id="JAOTPO010000003">
    <property type="protein sequence ID" value="MDE5413015.1"/>
    <property type="molecule type" value="Genomic_DNA"/>
</dbReference>
<feature type="domain" description="Protein kinase" evidence="12">
    <location>
        <begin position="10"/>
        <end position="260"/>
    </location>
</feature>
<dbReference type="CDD" id="cd06577">
    <property type="entry name" value="PASTA_pknB"/>
    <property type="match status" value="3"/>
</dbReference>
<proteinExistence type="predicted"/>
<dbReference type="PROSITE" id="PS50011">
    <property type="entry name" value="PROTEIN_KINASE_DOM"/>
    <property type="match status" value="1"/>
</dbReference>
<dbReference type="PROSITE" id="PS00107">
    <property type="entry name" value="PROTEIN_KINASE_ATP"/>
    <property type="match status" value="1"/>
</dbReference>
<dbReference type="Gene3D" id="1.10.510.10">
    <property type="entry name" value="Transferase(Phosphotransferase) domain 1"/>
    <property type="match status" value="1"/>
</dbReference>
<comment type="catalytic activity">
    <reaction evidence="8">
        <text>L-seryl-[protein] + ATP = O-phospho-L-seryl-[protein] + ADP + H(+)</text>
        <dbReference type="Rhea" id="RHEA:17989"/>
        <dbReference type="Rhea" id="RHEA-COMP:9863"/>
        <dbReference type="Rhea" id="RHEA-COMP:11604"/>
        <dbReference type="ChEBI" id="CHEBI:15378"/>
        <dbReference type="ChEBI" id="CHEBI:29999"/>
        <dbReference type="ChEBI" id="CHEBI:30616"/>
        <dbReference type="ChEBI" id="CHEBI:83421"/>
        <dbReference type="ChEBI" id="CHEBI:456216"/>
        <dbReference type="EC" id="2.7.11.1"/>
    </reaction>
</comment>
<evidence type="ECO:0000313" key="15">
    <source>
        <dbReference type="Proteomes" id="UP001148125"/>
    </source>
</evidence>
<comment type="caution">
    <text evidence="14">The sequence shown here is derived from an EMBL/GenBank/DDBJ whole genome shotgun (WGS) entry which is preliminary data.</text>
</comment>
<feature type="domain" description="PASTA" evidence="13">
    <location>
        <begin position="431"/>
        <end position="496"/>
    </location>
</feature>
<evidence type="ECO:0000256" key="10">
    <source>
        <dbReference type="SAM" id="MobiDB-lite"/>
    </source>
</evidence>
<feature type="transmembrane region" description="Helical" evidence="11">
    <location>
        <begin position="337"/>
        <end position="359"/>
    </location>
</feature>
<feature type="binding site" evidence="9">
    <location>
        <position position="39"/>
    </location>
    <ligand>
        <name>ATP</name>
        <dbReference type="ChEBI" id="CHEBI:30616"/>
    </ligand>
</feature>
<evidence type="ECO:0000256" key="11">
    <source>
        <dbReference type="SAM" id="Phobius"/>
    </source>
</evidence>
<protein>
    <recommendedName>
        <fullName evidence="1">non-specific serine/threonine protein kinase</fullName>
        <ecNumber evidence="1">2.7.11.1</ecNumber>
    </recommendedName>
</protein>
<keyword evidence="11" id="KW-0812">Transmembrane</keyword>
<evidence type="ECO:0000256" key="7">
    <source>
        <dbReference type="ARBA" id="ARBA00047899"/>
    </source>
</evidence>
<evidence type="ECO:0000256" key="4">
    <source>
        <dbReference type="ARBA" id="ARBA00022741"/>
    </source>
</evidence>
<gene>
    <name evidence="14" type="primary">pknB</name>
    <name evidence="14" type="ORF">N7Z68_06425</name>
</gene>
<dbReference type="Gene3D" id="3.30.200.20">
    <property type="entry name" value="Phosphorylase Kinase, domain 1"/>
    <property type="match status" value="1"/>
</dbReference>
<keyword evidence="11" id="KW-0472">Membrane</keyword>
<evidence type="ECO:0000256" key="9">
    <source>
        <dbReference type="PROSITE-ProRule" id="PRU10141"/>
    </source>
</evidence>
<keyword evidence="15" id="KW-1185">Reference proteome</keyword>
<keyword evidence="11" id="KW-1133">Transmembrane helix</keyword>
<feature type="compositionally biased region" description="Basic and acidic residues" evidence="10">
    <location>
        <begin position="564"/>
        <end position="583"/>
    </location>
</feature>
<evidence type="ECO:0000256" key="6">
    <source>
        <dbReference type="ARBA" id="ARBA00022840"/>
    </source>
</evidence>
<keyword evidence="5 14" id="KW-0418">Kinase</keyword>
<keyword evidence="2" id="KW-0723">Serine/threonine-protein kinase</keyword>
<feature type="region of interest" description="Disordered" evidence="10">
    <location>
        <begin position="561"/>
        <end position="583"/>
    </location>
</feature>
<evidence type="ECO:0000259" key="12">
    <source>
        <dbReference type="PROSITE" id="PS50011"/>
    </source>
</evidence>
<keyword evidence="6 9" id="KW-0067">ATP-binding</keyword>
<evidence type="ECO:0000256" key="2">
    <source>
        <dbReference type="ARBA" id="ARBA00022527"/>
    </source>
</evidence>
<dbReference type="InterPro" id="IPR008271">
    <property type="entry name" value="Ser/Thr_kinase_AS"/>
</dbReference>
<dbReference type="Pfam" id="PF03793">
    <property type="entry name" value="PASTA"/>
    <property type="match status" value="3"/>
</dbReference>
<sequence>MIGTRINGRYHILETIGGGGMAYVYKARDVILDRIVAVKVLQPQFSRDEQFIKRFRREAQAATSLAHPNVVSIFDVGEEEDVYYIVMEYVEGPTLKELIQDRGALSLDETVDIMMQVTSAIAHAHANQIVHRDIKPHNILISSEGEAKVTDFGIARAMSSATITHTNSVMGSVHYLSPEQARGGVVTYRSDIYSLGIVLYEMVTGQVPFSGDTAVTIALKHLQEDVPSPKKVNRLIPQSLENIILRSTAKDAFHRYESALEMGEDLETSLEPARANEPKFVIPSEEDDVTKAIPIIKNDNTIKDLDATIEARPPVNKAQKEEAKPEEKPKKKKKNRWLTFIFVLFFLIIGSGVAAFALFPSLLKVDEVEVINVVGEEVEEAETLLKDLGLAVELERMVHEEVPKDHVIRQDPAGGSVVKVGSRVKLFVSEGQEKFEMPEVVGMQRERAERILGDFKNIEWAERESDETPGVILTQVPEPGTPVIVEETTVYLTYSVEQTVSLNNLRGLTEREAYNYLDGVGLLAKVTYAHSNDVQKDQVISQSPSAFIQVKKGSEVALTISKGPEPKKQEEKKEEREPETEPRRTVISTIPIQVDEGDDPHILIRYEDATTDGEKVHFDDRLLESDTFRINLVVTPRNDAIVKLYINGEHYKDYTYTY</sequence>